<proteinExistence type="predicted"/>
<reference evidence="1" key="1">
    <citation type="submission" date="2019-09" db="EMBL/GenBank/DDBJ databases">
        <title>Draft genome information of white flower Hibiscus syriacus.</title>
        <authorList>
            <person name="Kim Y.-M."/>
        </authorList>
    </citation>
    <scope>NUCLEOTIDE SEQUENCE [LARGE SCALE GENOMIC DNA]</scope>
    <source>
        <strain evidence="1">YM2019G1</strain>
    </source>
</reference>
<dbReference type="EMBL" id="VEPZ02001312">
    <property type="protein sequence ID" value="KAE8681231.1"/>
    <property type="molecule type" value="Genomic_DNA"/>
</dbReference>
<sequence>MDSDLIHDLYSDMILDLNYVLIFDISVYGWNMFYWGVLLEEDYLEVPRLCAQGLTYRFLGCVLRALLLVTGLYGSGEPTHFVRDGWGHPKYFSETKAHCPLPPEISVKRIVPVHLSTSVREFFRCCCRVCFKIFAIFTMGRSGGPNVTSWIGSGYPHRSRDYNGGEDVAKEDEVKKTTEKLEANESDYLYSSDLGEYGARMIRKAMSAHATSKEKNDSSPLA</sequence>
<organism evidence="1 2">
    <name type="scientific">Hibiscus syriacus</name>
    <name type="common">Rose of Sharon</name>
    <dbReference type="NCBI Taxonomy" id="106335"/>
    <lineage>
        <taxon>Eukaryota</taxon>
        <taxon>Viridiplantae</taxon>
        <taxon>Streptophyta</taxon>
        <taxon>Embryophyta</taxon>
        <taxon>Tracheophyta</taxon>
        <taxon>Spermatophyta</taxon>
        <taxon>Magnoliopsida</taxon>
        <taxon>eudicotyledons</taxon>
        <taxon>Gunneridae</taxon>
        <taxon>Pentapetalae</taxon>
        <taxon>rosids</taxon>
        <taxon>malvids</taxon>
        <taxon>Malvales</taxon>
        <taxon>Malvaceae</taxon>
        <taxon>Malvoideae</taxon>
        <taxon>Hibiscus</taxon>
    </lineage>
</organism>
<name>A0A6A2YPD1_HIBSY</name>
<gene>
    <name evidence="1" type="ORF">F3Y22_tig00111336pilonHSYRG00013</name>
</gene>
<accession>A0A6A2YPD1</accession>
<protein>
    <submittedName>
        <fullName evidence="1">Uncharacterized protein</fullName>
    </submittedName>
</protein>
<dbReference type="AlphaFoldDB" id="A0A6A2YPD1"/>
<comment type="caution">
    <text evidence="1">The sequence shown here is derived from an EMBL/GenBank/DDBJ whole genome shotgun (WGS) entry which is preliminary data.</text>
</comment>
<evidence type="ECO:0000313" key="1">
    <source>
        <dbReference type="EMBL" id="KAE8681231.1"/>
    </source>
</evidence>
<keyword evidence="2" id="KW-1185">Reference proteome</keyword>
<dbReference type="Proteomes" id="UP000436088">
    <property type="component" value="Unassembled WGS sequence"/>
</dbReference>
<evidence type="ECO:0000313" key="2">
    <source>
        <dbReference type="Proteomes" id="UP000436088"/>
    </source>
</evidence>